<dbReference type="InterPro" id="IPR036291">
    <property type="entry name" value="NAD(P)-bd_dom_sf"/>
</dbReference>
<gene>
    <name evidence="2" type="ORF">EDD36DRAFT_199927</name>
</gene>
<sequence>MGEMSQNKFLSATELPDAIDSEEDLEELLSRPPTWLPELLRTVEGDIMFLGIGGKVGPTIARMAKRAAPSKRIIGVARFSERGLRERLQSWDLETIKCDLLERESVGALPDVANIVYMAGKKFGTGEDPSFAWAMNTYVPTIVAERFKSSRIVAFSTLCVYGFAPIAGGGWDESVQPEPTGDYPTSCVGRERMFSYFSRKHNTPGRLIRLNYAIDMRYGVLHDIANWVRTGTPIPIGTAYASVIWQGDSNAQILGALAHATTPTSPLNVGGAEHMSVRLAAMEFGRRFGKEPIFEGEERLTGWYNNTLAAQRLYGYPVVPLAKLIDWVANWVAKDLPSLNKPTHYEERGGHF</sequence>
<accession>A0AAN6DVJ3</accession>
<proteinExistence type="predicted"/>
<comment type="caution">
    <text evidence="2">The sequence shown here is derived from an EMBL/GenBank/DDBJ whole genome shotgun (WGS) entry which is preliminary data.</text>
</comment>
<evidence type="ECO:0000259" key="1">
    <source>
        <dbReference type="Pfam" id="PF01370"/>
    </source>
</evidence>
<name>A0AAN6DVJ3_9EURO</name>
<organism evidence="2 3">
    <name type="scientific">Exophiala viscosa</name>
    <dbReference type="NCBI Taxonomy" id="2486360"/>
    <lineage>
        <taxon>Eukaryota</taxon>
        <taxon>Fungi</taxon>
        <taxon>Dikarya</taxon>
        <taxon>Ascomycota</taxon>
        <taxon>Pezizomycotina</taxon>
        <taxon>Eurotiomycetes</taxon>
        <taxon>Chaetothyriomycetidae</taxon>
        <taxon>Chaetothyriales</taxon>
        <taxon>Herpotrichiellaceae</taxon>
        <taxon>Exophiala</taxon>
    </lineage>
</organism>
<dbReference type="Pfam" id="PF01370">
    <property type="entry name" value="Epimerase"/>
    <property type="match status" value="1"/>
</dbReference>
<dbReference type="SUPFAM" id="SSF51735">
    <property type="entry name" value="NAD(P)-binding Rossmann-fold domains"/>
    <property type="match status" value="1"/>
</dbReference>
<feature type="domain" description="NAD-dependent epimerase/dehydratase" evidence="1">
    <location>
        <begin position="50"/>
        <end position="210"/>
    </location>
</feature>
<dbReference type="Proteomes" id="UP001203852">
    <property type="component" value="Unassembled WGS sequence"/>
</dbReference>
<keyword evidence="3" id="KW-1185">Reference proteome</keyword>
<dbReference type="Gene3D" id="3.40.50.720">
    <property type="entry name" value="NAD(P)-binding Rossmann-like Domain"/>
    <property type="match status" value="1"/>
</dbReference>
<dbReference type="InterPro" id="IPR001509">
    <property type="entry name" value="Epimerase_deHydtase"/>
</dbReference>
<dbReference type="AlphaFoldDB" id="A0AAN6DVJ3"/>
<reference evidence="2" key="1">
    <citation type="journal article" date="2022" name="bioRxiv">
        <title>Deciphering the potential niche of two novel black yeast fungi from a biological soil crust based on their genomes, phenotypes, and melanin regulation.</title>
        <authorList>
            <consortium name="DOE Joint Genome Institute"/>
            <person name="Carr E.C."/>
            <person name="Barton Q."/>
            <person name="Grambo S."/>
            <person name="Sullivan M."/>
            <person name="Renfro C.M."/>
            <person name="Kuo A."/>
            <person name="Pangilinan J."/>
            <person name="Lipzen A."/>
            <person name="Keymanesh K."/>
            <person name="Savage E."/>
            <person name="Barry K."/>
            <person name="Grigoriev I.V."/>
            <person name="Riekhof W.R."/>
            <person name="Harris S.S."/>
        </authorList>
    </citation>
    <scope>NUCLEOTIDE SEQUENCE</scope>
    <source>
        <strain evidence="2">JF 03-4F</strain>
    </source>
</reference>
<protein>
    <recommendedName>
        <fullName evidence="1">NAD-dependent epimerase/dehydratase domain-containing protein</fullName>
    </recommendedName>
</protein>
<dbReference type="EMBL" id="MU404353">
    <property type="protein sequence ID" value="KAI1613530.1"/>
    <property type="molecule type" value="Genomic_DNA"/>
</dbReference>
<evidence type="ECO:0000313" key="3">
    <source>
        <dbReference type="Proteomes" id="UP001203852"/>
    </source>
</evidence>
<evidence type="ECO:0000313" key="2">
    <source>
        <dbReference type="EMBL" id="KAI1613530.1"/>
    </source>
</evidence>